<feature type="coiled-coil region" evidence="1">
    <location>
        <begin position="7"/>
        <end position="73"/>
    </location>
</feature>
<dbReference type="OrthoDB" id="1727344at2"/>
<evidence type="ECO:0000256" key="1">
    <source>
        <dbReference type="SAM" id="Coils"/>
    </source>
</evidence>
<dbReference type="Proteomes" id="UP000178622">
    <property type="component" value="Unassembled WGS sequence"/>
</dbReference>
<reference evidence="4" key="1">
    <citation type="submission" date="2016-09" db="EMBL/GenBank/DDBJ databases">
        <title>Draft genome sequence of a novel species of the family Streptococcaceae isolated from flowers.</title>
        <authorList>
            <person name="Chuah L.-O."/>
            <person name="Yap K.-P."/>
            <person name="Thong K.L."/>
            <person name="Liong M.T."/>
            <person name="Ahmad R."/>
            <person name="Rusul G."/>
        </authorList>
    </citation>
    <scope>NUCLEOTIDE SEQUENCE [LARGE SCALE GENOMIC DNA]</scope>
    <source>
        <strain evidence="4">DF1</strain>
    </source>
</reference>
<dbReference type="AlphaFoldDB" id="A0A1E8GN60"/>
<gene>
    <name evidence="3" type="ORF">BG261_02830</name>
</gene>
<dbReference type="RefSeq" id="WP_070792202.1">
    <property type="nucleotide sequence ID" value="NZ_MKIR01000012.1"/>
</dbReference>
<accession>A0A1E8GN60</accession>
<evidence type="ECO:0008006" key="5">
    <source>
        <dbReference type="Google" id="ProtNLM"/>
    </source>
</evidence>
<protein>
    <recommendedName>
        <fullName evidence="5">Phage scaffold protein</fullName>
    </recommendedName>
</protein>
<dbReference type="EMBL" id="MKIR01000012">
    <property type="protein sequence ID" value="OFI49691.1"/>
    <property type="molecule type" value="Genomic_DNA"/>
</dbReference>
<evidence type="ECO:0000313" key="4">
    <source>
        <dbReference type="Proteomes" id="UP000178622"/>
    </source>
</evidence>
<organism evidence="3 4">
    <name type="scientific">Floricoccus tropicus</name>
    <dbReference type="NCBI Taxonomy" id="1859473"/>
    <lineage>
        <taxon>Bacteria</taxon>
        <taxon>Bacillati</taxon>
        <taxon>Bacillota</taxon>
        <taxon>Bacilli</taxon>
        <taxon>Lactobacillales</taxon>
        <taxon>Streptococcaceae</taxon>
        <taxon>Floricoccus</taxon>
    </lineage>
</organism>
<proteinExistence type="predicted"/>
<keyword evidence="4" id="KW-1185">Reference proteome</keyword>
<feature type="region of interest" description="Disordered" evidence="2">
    <location>
        <begin position="115"/>
        <end position="142"/>
    </location>
</feature>
<evidence type="ECO:0000256" key="2">
    <source>
        <dbReference type="SAM" id="MobiDB-lite"/>
    </source>
</evidence>
<comment type="caution">
    <text evidence="3">The sequence shown here is derived from an EMBL/GenBank/DDBJ whole genome shotgun (WGS) entry which is preliminary data.</text>
</comment>
<sequence>MSDFKPIETQEELNKIIESRLARQKESIESEFSDYSQLQEANKNLEGKLEFLANEAKESEGNYKSKIEELTKKANASEMAQLRIKIALSNGLPYDLADRLVGDDESALQSDAERLSGFIKSNGPKPPLKSLETNPGDAAKNNLKSMLKDLTNKGE</sequence>
<keyword evidence="1" id="KW-0175">Coiled coil</keyword>
<dbReference type="STRING" id="1859473.BG261_02830"/>
<name>A0A1E8GN60_9LACT</name>
<evidence type="ECO:0000313" key="3">
    <source>
        <dbReference type="EMBL" id="OFI49691.1"/>
    </source>
</evidence>